<dbReference type="GO" id="GO:0003677">
    <property type="term" value="F:DNA binding"/>
    <property type="evidence" value="ECO:0007669"/>
    <property type="project" value="UniProtKB-KW"/>
</dbReference>
<keyword evidence="6" id="KW-1185">Reference proteome</keyword>
<gene>
    <name evidence="5" type="ORF">IRY30_07790</name>
</gene>
<feature type="compositionally biased region" description="Low complexity" evidence="4">
    <location>
        <begin position="131"/>
        <end position="142"/>
    </location>
</feature>
<dbReference type="InterPro" id="IPR000424">
    <property type="entry name" value="Primosome_PriB/ssb"/>
</dbReference>
<dbReference type="CDD" id="cd04496">
    <property type="entry name" value="SSB_OBF"/>
    <property type="match status" value="1"/>
</dbReference>
<evidence type="ECO:0000313" key="5">
    <source>
        <dbReference type="EMBL" id="MBF4553977.1"/>
    </source>
</evidence>
<dbReference type="SUPFAM" id="SSF50249">
    <property type="entry name" value="Nucleic acid-binding proteins"/>
    <property type="match status" value="1"/>
</dbReference>
<evidence type="ECO:0000256" key="1">
    <source>
        <dbReference type="ARBA" id="ARBA00023125"/>
    </source>
</evidence>
<dbReference type="Proteomes" id="UP000635902">
    <property type="component" value="Unassembled WGS sequence"/>
</dbReference>
<proteinExistence type="predicted"/>
<reference evidence="5 6" key="1">
    <citation type="submission" date="2020-10" db="EMBL/GenBank/DDBJ databases">
        <title>Novel species in genus Corynebacterium.</title>
        <authorList>
            <person name="Zhang G."/>
        </authorList>
    </citation>
    <scope>NUCLEOTIDE SEQUENCE [LARGE SCALE GENOMIC DNA]</scope>
    <source>
        <strain evidence="5 6">DSM 45110</strain>
    </source>
</reference>
<sequence length="179" mass="20065">MSMDQAQMFIAGRIASDPKWKQVGENSHVVEFRVATNHSYKDRDGEWKDGDSSFFQVQCWDRLGQNVFASLHKGYPVIAYGRMVQSSWTVTDHLGREETRSILRLRASYVGPDLNQREVTVLADKAKRAQEAQQSSQQTIQQPDEDSYPEALRSSAPVEGDGRELSVNQDVFAGAVAGQ</sequence>
<dbReference type="InterPro" id="IPR012340">
    <property type="entry name" value="NA-bd_OB-fold"/>
</dbReference>
<name>A0ABR9ZMY5_9CORY</name>
<evidence type="ECO:0000256" key="4">
    <source>
        <dbReference type="SAM" id="MobiDB-lite"/>
    </source>
</evidence>
<comment type="caution">
    <text evidence="5">The sequence shown here is derived from an EMBL/GenBank/DDBJ whole genome shotgun (WGS) entry which is preliminary data.</text>
</comment>
<dbReference type="EMBL" id="JADKMY010000002">
    <property type="protein sequence ID" value="MBF4553977.1"/>
    <property type="molecule type" value="Genomic_DNA"/>
</dbReference>
<accession>A0ABR9ZMY5</accession>
<organism evidence="5 6">
    <name type="scientific">Corynebacterium suicordis DSM 45110</name>
    <dbReference type="NCBI Taxonomy" id="1121369"/>
    <lineage>
        <taxon>Bacteria</taxon>
        <taxon>Bacillati</taxon>
        <taxon>Actinomycetota</taxon>
        <taxon>Actinomycetes</taxon>
        <taxon>Mycobacteriales</taxon>
        <taxon>Corynebacteriaceae</taxon>
        <taxon>Corynebacterium</taxon>
    </lineage>
</organism>
<evidence type="ECO:0000256" key="2">
    <source>
        <dbReference type="PIRNR" id="PIRNR002070"/>
    </source>
</evidence>
<protein>
    <recommendedName>
        <fullName evidence="2 3">Single-stranded DNA-binding protein</fullName>
    </recommendedName>
</protein>
<dbReference type="InterPro" id="IPR011344">
    <property type="entry name" value="ssDNA-bd"/>
</dbReference>
<dbReference type="Pfam" id="PF00436">
    <property type="entry name" value="SSB"/>
    <property type="match status" value="1"/>
</dbReference>
<dbReference type="RefSeq" id="WP_194556855.1">
    <property type="nucleotide sequence ID" value="NZ_JADKMY010000002.1"/>
</dbReference>
<dbReference type="PIRSF" id="PIRSF002070">
    <property type="entry name" value="SSB"/>
    <property type="match status" value="1"/>
</dbReference>
<evidence type="ECO:0000313" key="6">
    <source>
        <dbReference type="Proteomes" id="UP000635902"/>
    </source>
</evidence>
<keyword evidence="1 2" id="KW-0238">DNA-binding</keyword>
<dbReference type="NCBIfam" id="TIGR00621">
    <property type="entry name" value="ssb"/>
    <property type="match status" value="1"/>
</dbReference>
<feature type="region of interest" description="Disordered" evidence="4">
    <location>
        <begin position="131"/>
        <end position="167"/>
    </location>
</feature>
<evidence type="ECO:0000256" key="3">
    <source>
        <dbReference type="RuleBase" id="RU000524"/>
    </source>
</evidence>
<dbReference type="Gene3D" id="2.40.50.140">
    <property type="entry name" value="Nucleic acid-binding proteins"/>
    <property type="match status" value="1"/>
</dbReference>
<dbReference type="PROSITE" id="PS50935">
    <property type="entry name" value="SSB"/>
    <property type="match status" value="1"/>
</dbReference>